<feature type="compositionally biased region" description="Polar residues" evidence="1">
    <location>
        <begin position="382"/>
        <end position="391"/>
    </location>
</feature>
<feature type="region of interest" description="Disordered" evidence="1">
    <location>
        <begin position="446"/>
        <end position="477"/>
    </location>
</feature>
<sequence>MSSAIHGSIDAGGGPRLLQPLPLVPRGRRDPLGSLIGGPVKEASIPVLGNIYQSRGLTSPVQLCRQHLQALEYLNEVQKPRSPTPLVRRKKVSCHCRCHVTAPAARPASPRFPTKSHSKRPEKARSYDPFLPSSKSHSHHLSRQQHQRHHHQKQQQRYQHQHLRTHCSVSPSGECLKDCRRHSFIRDLEQRETTPEACAICSKRRCQLCDPMDSLGIGNYADEQGSPISLSRIASDSSLTSIPAALKDVMVSSYEYEFPSQQFGRALNRAASSFDSLITGPQRGVLERSGKLKGRSGKPPLLAKYCASSTSEMHAAVKRASKTGRRPCNLVLCPHQHEDPRGETLKDHITTRTICTRKATAKCKSKLISRTAHRDCACRGSNDGSGSSESPPSLDLQEDDSVVANIDRPKTFSAFAAQRDGRYLHQQTQLQRPVLTALPYSRRTIDYYEPSPEKKQQQHSVAAAASQPLSSPSHHVE</sequence>
<gene>
    <name evidence="2" type="ORF">DILT_LOCUS10343</name>
</gene>
<proteinExistence type="predicted"/>
<feature type="region of interest" description="Disordered" evidence="1">
    <location>
        <begin position="105"/>
        <end position="157"/>
    </location>
</feature>
<organism evidence="2 3">
    <name type="scientific">Dibothriocephalus latus</name>
    <name type="common">Fish tapeworm</name>
    <name type="synonym">Diphyllobothrium latum</name>
    <dbReference type="NCBI Taxonomy" id="60516"/>
    <lineage>
        <taxon>Eukaryota</taxon>
        <taxon>Metazoa</taxon>
        <taxon>Spiralia</taxon>
        <taxon>Lophotrochozoa</taxon>
        <taxon>Platyhelminthes</taxon>
        <taxon>Cestoda</taxon>
        <taxon>Eucestoda</taxon>
        <taxon>Diphyllobothriidea</taxon>
        <taxon>Diphyllobothriidae</taxon>
        <taxon>Dibothriocephalus</taxon>
    </lineage>
</organism>
<feature type="compositionally biased region" description="Basic and acidic residues" evidence="1">
    <location>
        <begin position="446"/>
        <end position="456"/>
    </location>
</feature>
<dbReference type="Proteomes" id="UP000281553">
    <property type="component" value="Unassembled WGS sequence"/>
</dbReference>
<name>A0A3P7P2I1_DIBLA</name>
<dbReference type="EMBL" id="UYRU01059502">
    <property type="protein sequence ID" value="VDN14512.1"/>
    <property type="molecule type" value="Genomic_DNA"/>
</dbReference>
<protein>
    <submittedName>
        <fullName evidence="2">Uncharacterized protein</fullName>
    </submittedName>
</protein>
<feature type="region of interest" description="Disordered" evidence="1">
    <location>
        <begin position="377"/>
        <end position="396"/>
    </location>
</feature>
<keyword evidence="3" id="KW-1185">Reference proteome</keyword>
<reference evidence="2 3" key="1">
    <citation type="submission" date="2018-11" db="EMBL/GenBank/DDBJ databases">
        <authorList>
            <consortium name="Pathogen Informatics"/>
        </authorList>
    </citation>
    <scope>NUCLEOTIDE SEQUENCE [LARGE SCALE GENOMIC DNA]</scope>
</reference>
<evidence type="ECO:0000313" key="3">
    <source>
        <dbReference type="Proteomes" id="UP000281553"/>
    </source>
</evidence>
<feature type="compositionally biased region" description="Basic residues" evidence="1">
    <location>
        <begin position="136"/>
        <end position="157"/>
    </location>
</feature>
<evidence type="ECO:0000313" key="2">
    <source>
        <dbReference type="EMBL" id="VDN14512.1"/>
    </source>
</evidence>
<dbReference type="AlphaFoldDB" id="A0A3P7P2I1"/>
<evidence type="ECO:0000256" key="1">
    <source>
        <dbReference type="SAM" id="MobiDB-lite"/>
    </source>
</evidence>
<feature type="compositionally biased region" description="Low complexity" evidence="1">
    <location>
        <begin position="458"/>
        <end position="477"/>
    </location>
</feature>
<feature type="non-terminal residue" evidence="2">
    <location>
        <position position="477"/>
    </location>
</feature>
<accession>A0A3P7P2I1</accession>